<comment type="similarity">
    <text evidence="2">Belongs to the methyltransferase superfamily. L-isoaspartyl/D-aspartyl protein methyltransferase family.</text>
</comment>
<evidence type="ECO:0000256" key="9">
    <source>
        <dbReference type="ARBA" id="ARBA00030757"/>
    </source>
</evidence>
<keyword evidence="13" id="KW-1185">Reference proteome</keyword>
<evidence type="ECO:0000256" key="11">
    <source>
        <dbReference type="ARBA" id="ARBA00031350"/>
    </source>
</evidence>
<dbReference type="PANTHER" id="PTHR11579">
    <property type="entry name" value="PROTEIN-L-ISOASPARTATE O-METHYLTRANSFERASE"/>
    <property type="match status" value="1"/>
</dbReference>
<reference evidence="12" key="1">
    <citation type="submission" date="2021-01" db="EMBL/GenBank/DDBJ databases">
        <title>Whole genome shotgun sequence of Actinoplanes cyaneus NBRC 14990.</title>
        <authorList>
            <person name="Komaki H."/>
            <person name="Tamura T."/>
        </authorList>
    </citation>
    <scope>NUCLEOTIDE SEQUENCE</scope>
    <source>
        <strain evidence="12">NBRC 14990</strain>
    </source>
</reference>
<gene>
    <name evidence="12" type="ORF">Acy02nite_90490</name>
</gene>
<dbReference type="SUPFAM" id="SSF53335">
    <property type="entry name" value="S-adenosyl-L-methionine-dependent methyltransferases"/>
    <property type="match status" value="1"/>
</dbReference>
<dbReference type="RefSeq" id="WP_203755985.1">
    <property type="nucleotide sequence ID" value="NZ_BAAAUC010000106.1"/>
</dbReference>
<sequence length="363" mass="38766">MTDLNEAFGTVPVLTYTDHERYGATVHRSVPEWIQREVTSLKVQTGHRVLEIGTGSGYSGALLARLCGPRGRVTSIDISDDLVNRARAIHAERRVTGIDCHVADGLAGLAAAAPFDRAVGWCTPPRLPRAWVEQIVDGGRIVASLPIAQLPSTALITTITVDAGQPRVQAVVGGVYAQSTPTPVDDAVTVPGRWVDYCDRQPDPSWISIGWRADDPDNSGARAALDRLLHPGHTETYGDMEADWRSWSAFTAAPPDPGLSMVSLRNLVRGIGHSTATSAAVILTDGTIIADTPGSASLTVLHDWLTRWQQAGRPTADTFVPRLVPNASTDCPGWDLQITVPAAAVPTSRPAIPQPRADRAEPA</sequence>
<evidence type="ECO:0000256" key="6">
    <source>
        <dbReference type="ARBA" id="ARBA00022603"/>
    </source>
</evidence>
<dbReference type="EMBL" id="BOMH01000102">
    <property type="protein sequence ID" value="GID71168.1"/>
    <property type="molecule type" value="Genomic_DNA"/>
</dbReference>
<evidence type="ECO:0000256" key="10">
    <source>
        <dbReference type="ARBA" id="ARBA00031323"/>
    </source>
</evidence>
<dbReference type="GO" id="GO:0005737">
    <property type="term" value="C:cytoplasm"/>
    <property type="evidence" value="ECO:0007669"/>
    <property type="project" value="UniProtKB-SubCell"/>
</dbReference>
<dbReference type="EC" id="2.1.1.77" evidence="3"/>
<dbReference type="PANTHER" id="PTHR11579:SF0">
    <property type="entry name" value="PROTEIN-L-ISOASPARTATE(D-ASPARTATE) O-METHYLTRANSFERASE"/>
    <property type="match status" value="1"/>
</dbReference>
<keyword evidence="7" id="KW-0808">Transferase</keyword>
<evidence type="ECO:0000256" key="5">
    <source>
        <dbReference type="ARBA" id="ARBA00022490"/>
    </source>
</evidence>
<comment type="caution">
    <text evidence="12">The sequence shown here is derived from an EMBL/GenBank/DDBJ whole genome shotgun (WGS) entry which is preliminary data.</text>
</comment>
<dbReference type="Proteomes" id="UP000619479">
    <property type="component" value="Unassembled WGS sequence"/>
</dbReference>
<dbReference type="AlphaFoldDB" id="A0A919MB34"/>
<protein>
    <recommendedName>
        <fullName evidence="4">Protein-L-isoaspartate O-methyltransferase</fullName>
        <ecNumber evidence="3">2.1.1.77</ecNumber>
    </recommendedName>
    <alternativeName>
        <fullName evidence="11">L-isoaspartyl protein carboxyl methyltransferase</fullName>
    </alternativeName>
    <alternativeName>
        <fullName evidence="9">Protein L-isoaspartyl methyltransferase</fullName>
    </alternativeName>
    <alternativeName>
        <fullName evidence="10">Protein-beta-aspartate methyltransferase</fullName>
    </alternativeName>
</protein>
<dbReference type="CDD" id="cd02440">
    <property type="entry name" value="AdoMet_MTases"/>
    <property type="match status" value="1"/>
</dbReference>
<name>A0A919MB34_9ACTN</name>
<organism evidence="12 13">
    <name type="scientific">Actinoplanes cyaneus</name>
    <dbReference type="NCBI Taxonomy" id="52696"/>
    <lineage>
        <taxon>Bacteria</taxon>
        <taxon>Bacillati</taxon>
        <taxon>Actinomycetota</taxon>
        <taxon>Actinomycetes</taxon>
        <taxon>Micromonosporales</taxon>
        <taxon>Micromonosporaceae</taxon>
        <taxon>Actinoplanes</taxon>
    </lineage>
</organism>
<evidence type="ECO:0000313" key="12">
    <source>
        <dbReference type="EMBL" id="GID71168.1"/>
    </source>
</evidence>
<comment type="subcellular location">
    <subcellularLocation>
        <location evidence="1">Cytoplasm</location>
    </subcellularLocation>
</comment>
<dbReference type="Pfam" id="PF01135">
    <property type="entry name" value="PCMT"/>
    <property type="match status" value="1"/>
</dbReference>
<evidence type="ECO:0000256" key="4">
    <source>
        <dbReference type="ARBA" id="ARBA00013346"/>
    </source>
</evidence>
<evidence type="ECO:0000256" key="2">
    <source>
        <dbReference type="ARBA" id="ARBA00005369"/>
    </source>
</evidence>
<accession>A0A919MB34</accession>
<dbReference type="InterPro" id="IPR000682">
    <property type="entry name" value="PCMT"/>
</dbReference>
<evidence type="ECO:0000256" key="1">
    <source>
        <dbReference type="ARBA" id="ARBA00004496"/>
    </source>
</evidence>
<dbReference type="GO" id="GO:0004719">
    <property type="term" value="F:protein-L-isoaspartate (D-aspartate) O-methyltransferase activity"/>
    <property type="evidence" value="ECO:0007669"/>
    <property type="project" value="UniProtKB-EC"/>
</dbReference>
<evidence type="ECO:0000256" key="8">
    <source>
        <dbReference type="ARBA" id="ARBA00022691"/>
    </source>
</evidence>
<evidence type="ECO:0000256" key="3">
    <source>
        <dbReference type="ARBA" id="ARBA00011890"/>
    </source>
</evidence>
<dbReference type="Gene3D" id="3.40.50.150">
    <property type="entry name" value="Vaccinia Virus protein VP39"/>
    <property type="match status" value="1"/>
</dbReference>
<dbReference type="InterPro" id="IPR029063">
    <property type="entry name" value="SAM-dependent_MTases_sf"/>
</dbReference>
<keyword evidence="6" id="KW-0489">Methyltransferase</keyword>
<keyword evidence="8" id="KW-0949">S-adenosyl-L-methionine</keyword>
<proteinExistence type="inferred from homology"/>
<keyword evidence="5" id="KW-0963">Cytoplasm</keyword>
<evidence type="ECO:0000256" key="7">
    <source>
        <dbReference type="ARBA" id="ARBA00022679"/>
    </source>
</evidence>
<evidence type="ECO:0000313" key="13">
    <source>
        <dbReference type="Proteomes" id="UP000619479"/>
    </source>
</evidence>
<dbReference type="GO" id="GO:0032259">
    <property type="term" value="P:methylation"/>
    <property type="evidence" value="ECO:0007669"/>
    <property type="project" value="UniProtKB-KW"/>
</dbReference>